<feature type="active site" description="Proton acceptor" evidence="7">
    <location>
        <position position="245"/>
    </location>
</feature>
<dbReference type="CDD" id="cd02208">
    <property type="entry name" value="cupin_RmlC-like"/>
    <property type="match status" value="1"/>
</dbReference>
<dbReference type="GO" id="GO:0046872">
    <property type="term" value="F:metal ion binding"/>
    <property type="evidence" value="ECO:0007669"/>
    <property type="project" value="UniProtKB-KW"/>
</dbReference>
<dbReference type="Proteomes" id="UP000325849">
    <property type="component" value="Unassembled WGS sequence"/>
</dbReference>
<evidence type="ECO:0000256" key="2">
    <source>
        <dbReference type="ARBA" id="ARBA00007757"/>
    </source>
</evidence>
<accession>A0A5N8VDC0</accession>
<dbReference type="GO" id="GO:0006570">
    <property type="term" value="P:tyrosine metabolic process"/>
    <property type="evidence" value="ECO:0007669"/>
    <property type="project" value="InterPro"/>
</dbReference>
<dbReference type="GO" id="GO:0004411">
    <property type="term" value="F:homogentisate 1,2-dioxygenase activity"/>
    <property type="evidence" value="ECO:0007669"/>
    <property type="project" value="InterPro"/>
</dbReference>
<feature type="binding site" evidence="8">
    <location>
        <position position="317"/>
    </location>
    <ligand>
        <name>homogentisate</name>
        <dbReference type="ChEBI" id="CHEBI:16169"/>
    </ligand>
</feature>
<reference evidence="11 12" key="1">
    <citation type="submission" date="2019-07" db="EMBL/GenBank/DDBJ databases">
        <title>New species of Amycolatopsis and Streptomyces.</title>
        <authorList>
            <person name="Duangmal K."/>
            <person name="Teo W.F.A."/>
            <person name="Lipun K."/>
        </authorList>
    </citation>
    <scope>NUCLEOTIDE SEQUENCE [LARGE SCALE GENOMIC DNA]</scope>
    <source>
        <strain evidence="11 12">NBRC 109810</strain>
    </source>
</reference>
<feature type="domain" description="Homogentisate 1,2-dioxygenase N-terminal" evidence="10">
    <location>
        <begin position="100"/>
        <end position="232"/>
    </location>
</feature>
<evidence type="ECO:0000256" key="1">
    <source>
        <dbReference type="ARBA" id="ARBA00001962"/>
    </source>
</evidence>
<dbReference type="InterPro" id="IPR005708">
    <property type="entry name" value="Homogentis_dOase"/>
</dbReference>
<dbReference type="GO" id="GO:0005737">
    <property type="term" value="C:cytoplasm"/>
    <property type="evidence" value="ECO:0007669"/>
    <property type="project" value="TreeGrafter"/>
</dbReference>
<evidence type="ECO:0000256" key="8">
    <source>
        <dbReference type="PIRSR" id="PIRSR605708-2"/>
    </source>
</evidence>
<comment type="similarity">
    <text evidence="2">Belongs to the homogentisate dioxygenase family.</text>
</comment>
<feature type="binding site" evidence="8">
    <location>
        <position position="317"/>
    </location>
    <ligand>
        <name>Fe cation</name>
        <dbReference type="ChEBI" id="CHEBI:24875"/>
    </ligand>
</feature>
<keyword evidence="3 8" id="KW-0479">Metal-binding</keyword>
<evidence type="ECO:0000256" key="3">
    <source>
        <dbReference type="ARBA" id="ARBA00022723"/>
    </source>
</evidence>
<evidence type="ECO:0000256" key="5">
    <source>
        <dbReference type="ARBA" id="ARBA00023002"/>
    </source>
</evidence>
<evidence type="ECO:0000256" key="4">
    <source>
        <dbReference type="ARBA" id="ARBA00022964"/>
    </source>
</evidence>
<feature type="binding site" evidence="8">
    <location>
        <position position="282"/>
    </location>
    <ligand>
        <name>Fe cation</name>
        <dbReference type="ChEBI" id="CHEBI:24875"/>
    </ligand>
</feature>
<comment type="caution">
    <text evidence="11">The sequence shown here is derived from an EMBL/GenBank/DDBJ whole genome shotgun (WGS) entry which is preliminary data.</text>
</comment>
<keyword evidence="12" id="KW-1185">Reference proteome</keyword>
<proteinExistence type="inferred from homology"/>
<evidence type="ECO:0000256" key="9">
    <source>
        <dbReference type="SAM" id="MobiDB-lite"/>
    </source>
</evidence>
<dbReference type="GO" id="GO:0006559">
    <property type="term" value="P:L-phenylalanine catabolic process"/>
    <property type="evidence" value="ECO:0007669"/>
    <property type="project" value="InterPro"/>
</dbReference>
<dbReference type="PANTHER" id="PTHR11056:SF0">
    <property type="entry name" value="HOMOGENTISATE 1,2-DIOXYGENASE"/>
    <property type="match status" value="1"/>
</dbReference>
<protein>
    <submittedName>
        <fullName evidence="11">Homogentisate 1,2-dioxygenase</fullName>
    </submittedName>
</protein>
<name>A0A5N8VDC0_9ACTN</name>
<evidence type="ECO:0000259" key="10">
    <source>
        <dbReference type="Pfam" id="PF20510"/>
    </source>
</evidence>
<feature type="region of interest" description="Disordered" evidence="9">
    <location>
        <begin position="310"/>
        <end position="329"/>
    </location>
</feature>
<keyword evidence="5" id="KW-0560">Oxidoreductase</keyword>
<evidence type="ECO:0000313" key="11">
    <source>
        <dbReference type="EMBL" id="MPY33243.1"/>
    </source>
</evidence>
<dbReference type="AlphaFoldDB" id="A0A5N8VDC0"/>
<gene>
    <name evidence="11" type="ORF">FNH09_18825</name>
</gene>
<keyword evidence="6 8" id="KW-0408">Iron</keyword>
<feature type="binding site" evidence="8">
    <location>
        <position position="288"/>
    </location>
    <ligand>
        <name>Fe cation</name>
        <dbReference type="ChEBI" id="CHEBI:24875"/>
    </ligand>
</feature>
<dbReference type="PANTHER" id="PTHR11056">
    <property type="entry name" value="HOMOGENTISATE 1,2-DIOXYGENASE"/>
    <property type="match status" value="1"/>
</dbReference>
<dbReference type="Gene3D" id="2.60.120.10">
    <property type="entry name" value="Jelly Rolls"/>
    <property type="match status" value="1"/>
</dbReference>
<dbReference type="Pfam" id="PF20510">
    <property type="entry name" value="HgmA_N"/>
    <property type="match status" value="1"/>
</dbReference>
<evidence type="ECO:0000313" key="12">
    <source>
        <dbReference type="Proteomes" id="UP000325849"/>
    </source>
</evidence>
<keyword evidence="4 11" id="KW-0223">Dioxygenase</keyword>
<dbReference type="SUPFAM" id="SSF51182">
    <property type="entry name" value="RmlC-like cupins"/>
    <property type="match status" value="1"/>
</dbReference>
<evidence type="ECO:0000256" key="6">
    <source>
        <dbReference type="ARBA" id="ARBA00023004"/>
    </source>
</evidence>
<dbReference type="InterPro" id="IPR046452">
    <property type="entry name" value="HgmA_N"/>
</dbReference>
<dbReference type="InterPro" id="IPR011051">
    <property type="entry name" value="RmlC_Cupin_sf"/>
</dbReference>
<comment type="cofactor">
    <cofactor evidence="1 8">
        <name>Fe cation</name>
        <dbReference type="ChEBI" id="CHEBI:24875"/>
    </cofactor>
</comment>
<sequence length="372" mass="41418">MESFTHLRKGVTPRRIHADLEGLKDDELGRGGFEGRTAHLYRRHDPTRYRSEGPLTGVDIAASALTPADKDDPSGAPLLMFSNADCRISLSMRAEPMPFYVRNVDGDELHFVHQGTGTFVTEFGPLAYRPGDYVYIPKATTYRQVPDGGGSCVLVVEAVDEFRVPPAGVLGRHFPFDSALVVIPEAAVVEDDGRDEYEVRLYHSGQHTSIYYPHDPCDAEGWRGDNFPFTFNIDDYNVITSESVHLPPTVHLFMQATGVYVMNFLPRAAESVPGTERFPWYHRNVDFDEIAFFHGGSVFGIDLPPGLISHAPQGTHHGAAEKARERSRRRFDKDTRVEWKIIAVDTRRRLVPSEAVLTAAAEAGAADPEIQI</sequence>
<organism evidence="11 12">
    <name type="scientific">Streptomyces adustus</name>
    <dbReference type="NCBI Taxonomy" id="1609272"/>
    <lineage>
        <taxon>Bacteria</taxon>
        <taxon>Bacillati</taxon>
        <taxon>Actinomycetota</taxon>
        <taxon>Actinomycetes</taxon>
        <taxon>Kitasatosporales</taxon>
        <taxon>Streptomycetaceae</taxon>
        <taxon>Streptomyces</taxon>
    </lineage>
</organism>
<dbReference type="InterPro" id="IPR014710">
    <property type="entry name" value="RmlC-like_jellyroll"/>
</dbReference>
<dbReference type="RefSeq" id="WP_162468778.1">
    <property type="nucleotide sequence ID" value="NZ_JBHJTU010000030.1"/>
</dbReference>
<dbReference type="EMBL" id="VJZD01000069">
    <property type="protein sequence ID" value="MPY33243.1"/>
    <property type="molecule type" value="Genomic_DNA"/>
</dbReference>
<evidence type="ECO:0000256" key="7">
    <source>
        <dbReference type="PIRSR" id="PIRSR605708-1"/>
    </source>
</evidence>